<dbReference type="SUPFAM" id="SSF48726">
    <property type="entry name" value="Immunoglobulin"/>
    <property type="match status" value="12"/>
</dbReference>
<dbReference type="Gene3D" id="2.10.25.10">
    <property type="entry name" value="Laminin"/>
    <property type="match status" value="4"/>
</dbReference>
<dbReference type="GO" id="GO:0012505">
    <property type="term" value="C:endomembrane system"/>
    <property type="evidence" value="ECO:0007669"/>
    <property type="project" value="UniProtKB-SubCell"/>
</dbReference>
<dbReference type="Pfam" id="PF07679">
    <property type="entry name" value="I-set"/>
    <property type="match status" value="3"/>
</dbReference>
<feature type="domain" description="Laminin EGF-like" evidence="16">
    <location>
        <begin position="1032"/>
        <end position="1081"/>
    </location>
</feature>
<feature type="domain" description="Laminin IV type A" evidence="18">
    <location>
        <begin position="443"/>
        <end position="619"/>
    </location>
</feature>
<dbReference type="SMART" id="SM00180">
    <property type="entry name" value="EGF_Lam"/>
    <property type="match status" value="5"/>
</dbReference>
<evidence type="ECO:0000256" key="5">
    <source>
        <dbReference type="ARBA" id="ARBA00022737"/>
    </source>
</evidence>
<evidence type="ECO:0000256" key="1">
    <source>
        <dbReference type="ARBA" id="ARBA00004167"/>
    </source>
</evidence>
<dbReference type="InterPro" id="IPR007110">
    <property type="entry name" value="Ig-like_dom"/>
</dbReference>
<dbReference type="SMART" id="SM00192">
    <property type="entry name" value="LDLa"/>
    <property type="match status" value="3"/>
</dbReference>
<dbReference type="InterPro" id="IPR003599">
    <property type="entry name" value="Ig_sub"/>
</dbReference>
<dbReference type="FunFam" id="4.10.400.10:FF:000062">
    <property type="entry name" value="Terribly reduced optic lobes, isoform AI"/>
    <property type="match status" value="1"/>
</dbReference>
<feature type="disulfide bond" evidence="13">
    <location>
        <begin position="174"/>
        <end position="186"/>
    </location>
</feature>
<evidence type="ECO:0000256" key="6">
    <source>
        <dbReference type="ARBA" id="ARBA00022989"/>
    </source>
</evidence>
<evidence type="ECO:0000256" key="4">
    <source>
        <dbReference type="ARBA" id="ARBA00022729"/>
    </source>
</evidence>
<dbReference type="InterPro" id="IPR036179">
    <property type="entry name" value="Ig-like_dom_sf"/>
</dbReference>
<feature type="disulfide bond" evidence="14">
    <location>
        <begin position="1052"/>
        <end position="1061"/>
    </location>
</feature>
<feature type="domain" description="Laminin EGF-like" evidence="16">
    <location>
        <begin position="982"/>
        <end position="1031"/>
    </location>
</feature>
<dbReference type="SMART" id="SM00281">
    <property type="entry name" value="LamB"/>
    <property type="match status" value="2"/>
</dbReference>
<dbReference type="SUPFAM" id="SSF57196">
    <property type="entry name" value="EGF/Laminin"/>
    <property type="match status" value="2"/>
</dbReference>
<dbReference type="PROSITE" id="PS01209">
    <property type="entry name" value="LDLRA_1"/>
    <property type="match status" value="1"/>
</dbReference>
<feature type="domain" description="Ig-like" evidence="17">
    <location>
        <begin position="1094"/>
        <end position="1198"/>
    </location>
</feature>
<feature type="domain" description="Ig-like" evidence="17">
    <location>
        <begin position="1480"/>
        <end position="1564"/>
    </location>
</feature>
<dbReference type="PANTHER" id="PTHR45080:SF8">
    <property type="entry name" value="IG-LIKE DOMAIN-CONTAINING PROTEIN"/>
    <property type="match status" value="1"/>
</dbReference>
<evidence type="ECO:0000256" key="10">
    <source>
        <dbReference type="ARBA" id="ARBA00023180"/>
    </source>
</evidence>
<evidence type="ECO:0000256" key="9">
    <source>
        <dbReference type="ARBA" id="ARBA00023170"/>
    </source>
</evidence>
<dbReference type="SMART" id="SM00409">
    <property type="entry name" value="IG"/>
    <property type="match status" value="12"/>
</dbReference>
<feature type="domain" description="Ig-like" evidence="17">
    <location>
        <begin position="1746"/>
        <end position="1829"/>
    </location>
</feature>
<dbReference type="Proteomes" id="UP000046393">
    <property type="component" value="Unplaced"/>
</dbReference>
<dbReference type="InterPro" id="IPR056863">
    <property type="entry name" value="LMN_ATRN_NET-like_EGF"/>
</dbReference>
<keyword evidence="5" id="KW-0677">Repeat</keyword>
<keyword evidence="10" id="KW-0325">Glycoprotein</keyword>
<dbReference type="InterPro" id="IPR036055">
    <property type="entry name" value="LDL_receptor-like_sf"/>
</dbReference>
<keyword evidence="11 14" id="KW-0424">Laminin EGF-like domain</keyword>
<dbReference type="InterPro" id="IPR000034">
    <property type="entry name" value="Laminin_IV"/>
</dbReference>
<dbReference type="CDD" id="cd00112">
    <property type="entry name" value="LDLa"/>
    <property type="match status" value="3"/>
</dbReference>
<evidence type="ECO:0000256" key="3">
    <source>
        <dbReference type="ARBA" id="ARBA00022692"/>
    </source>
</evidence>
<feature type="domain" description="Laminin IV type A" evidence="18">
    <location>
        <begin position="721"/>
        <end position="895"/>
    </location>
</feature>
<sequence>MNKLEDVSNTNILTLILVTSNKFSLYILFLLVDIHPLNQNVAEGRSCQFTCLARTISGEGSISVQWSKEGQQLPFNAIDDGGVLTINSASQADSGRYVCTATYGDHIAKSYAYLSVDRYGPQEFRSAYYGNGVCQSDEKICGNSECVKLEYVCDGEPDCRDHTDEQNCPRYHHCQPNEFKCKNQHCVQKMWLCDGEDDCGDNSDEEHCGQKIQPNGCSPSQFKCLNVNQCIPNSFHCDGTNDCGDGSDEIGCVQPTVVEPPETSKQVEQGGTFKLTCRAVAVPDAYISWRLNWGPVCKPPRCIQSSERGIGVLTVTNVQPADQGAYTCEAINVKGRVLATPDCIVRIVGVATSQSQPPTLPPSTLPPLLCNKAGTDDSSNNYGDKCQCKPLVTGPRCDECRPGAFQLSEDSPQGCLKCFCFGITNDCHSSTYYRIKESLVFRNNPQGIYLSDIDENIEANAQFEYTYKGMLTYSGSHEKTFYWKLPQRFLGNKVSITAYGGKMTFQLRFSCSGRINNEPLVVIKGNGMTLVYRPQNPETTFVTDEAFNITVNTYETNYYHLNGQRSTREELMMTLVDLDAYLIRATHCFGQQVTSLGDVTWEVAVNRITNGGMALEVEMCNCPPGYIGTSCEMCAEGYERSKNGNYLGTCVPARPKIQCFADGSLDAQPIYGDVCTCKAYVTGATCNECIPGSFYLSHKNPDGCIRCFCSGVTKQCSSSSLYRTAVEINYLRGAHEILDVTLLPRHEGVRLTLHGNELGSQILYWNLPEKFLGNKVTSYGGVLKYKFLYTGSQHLTPDDDVIIKGSDITLHHKTSQRIHPNTENVIEVPFYENEWGRPDGGLATRESLMMVLSDLSSILIKLTYSSDSTSSSLVFVSMEYAQSEYNGNEMALVEECQCPEGYIGTSCEECADGWYRGSSLYLGICTRCQCNGHSSHCDKKTGVCIDCRDNTAGDHCEYCKPGFERDVSNIASAGCLPKTTPCNCNNHSPQGCDFASRCWRCEHNTEGQFCERCKKGFYGDATKGTAFDCLPCPCPGSSECYEVDGQPHCKNCPPGFTGPRCETCAPGYTPGTSPGSRTCQPIGEHVNSSVVFVPKIEGEVRSGLSRQRRRRYRYCIDVKLVIDPEKATVTEGKSVSFHCRVQGDKCSKIEWYKGQELDMLPDGMAAGTNGVLKTQSAKLYHSGIYTCVATLKSGRKLSKIAMLNVKQSIPDPKVEPSILSVSDGEKAEFRCFVPGHPEYKITWENENGVRMKTENEILRFPYATISDSGRYVCNAIRPDGSQPSTRPVVTLNVVIRKLPQPIVKPRYIRINKHESAKFECVVPPGWSVEYAWKSKESNEVVAKGKTLQFADSNFDDAGKYTCVVRRPESGETRESDPGTLEVVEERPVRPVVQPLVQNVNENGTASLRCFVPNKPGAFVQWHKLNGQLPKGINPRDPTLFLAHASDEDSGEYICSTADHYGNPLDSDPARINIIKSFFLPVVNPKTQTVKEGDDCEIVCSVPNNADVELKWERNDGNQFTDRVIDDGSGKLMISNTRFKDVGEYVCIAKDPVTGQKTKETATVEISLVPVVVPAKQSVDVGQPSEFTCVVHGDAKGQIKWYFDNPDGMPDDVIIDENKLMIPHSQLKHMGDFYCQIGKSRSNPGILIVKGSPPQPFASPSKQNVKIGNSASFNCDARSALPTTVEWEHNGEIVHEDDLHKIDGNTLTVNAVDNSDSGSYVCLATNDFGRSASNEVFLTVFLDDYPPTVEVDPPFWEGHYGDSHRFKCIATGEPTPNVVWEGPHGELPENVTVVNGSELEFSYGTLKHNGVYTCRATNSIGSAEDTGFVNIEPIISIRTNPPEINPRIPAGSPLSITCDALGDPKPTVMWIHDEERERGDLPDDYKAIHIDEKVITHPHLNIGNSGEYICQANSSFGIVSKKINITVVGLMSSSTVAILGGNNQRFHLGSREKLICITTAPDLIDKLEWIKDGSPVDSNSTKDSGTYVCQAYLNGEMFASTKVNVYSMNSALPTTHFVTVDGDYVKIAVQGEWLPMRCITCLQVENGRLSFDAVREDNRGLYECSAVLDKDSPPISMTKYLHVENAKRKRKHISEKLYNKIHKAEKKQRPLFSEWESSL</sequence>
<dbReference type="FunFam" id="2.10.25.10:FF:000188">
    <property type="entry name" value="Laminin subunit gamma 2"/>
    <property type="match status" value="2"/>
</dbReference>
<keyword evidence="6 15" id="KW-1133">Transmembrane helix</keyword>
<dbReference type="PROSITE" id="PS00022">
    <property type="entry name" value="EGF_1"/>
    <property type="match status" value="1"/>
</dbReference>
<feature type="domain" description="Ig-like" evidence="17">
    <location>
        <begin position="1832"/>
        <end position="1925"/>
    </location>
</feature>
<keyword evidence="7 15" id="KW-0472">Membrane</keyword>
<keyword evidence="4" id="KW-0732">Signal</keyword>
<evidence type="ECO:0000259" key="17">
    <source>
        <dbReference type="PROSITE" id="PS50835"/>
    </source>
</evidence>
<comment type="caution">
    <text evidence="14">Lacks conserved residue(s) required for the propagation of feature annotation.</text>
</comment>
<reference evidence="20" key="1">
    <citation type="submission" date="2016-04" db="UniProtKB">
        <authorList>
            <consortium name="WormBaseParasite"/>
        </authorList>
    </citation>
    <scope>IDENTIFICATION</scope>
</reference>
<dbReference type="PRINTS" id="PR00261">
    <property type="entry name" value="LDLRECEPTOR"/>
</dbReference>
<dbReference type="STRING" id="451379.A0A158R3R0"/>
<evidence type="ECO:0000313" key="20">
    <source>
        <dbReference type="WBParaSite" id="SMUV_0000004501-mRNA-1"/>
    </source>
</evidence>
<evidence type="ECO:0000259" key="16">
    <source>
        <dbReference type="PROSITE" id="PS50027"/>
    </source>
</evidence>
<dbReference type="Pfam" id="PF13927">
    <property type="entry name" value="Ig_3"/>
    <property type="match status" value="4"/>
</dbReference>
<dbReference type="SMART" id="SM00408">
    <property type="entry name" value="IGc2"/>
    <property type="match status" value="12"/>
</dbReference>
<evidence type="ECO:0000256" key="15">
    <source>
        <dbReference type="SAM" id="Phobius"/>
    </source>
</evidence>
<dbReference type="GO" id="GO:0005886">
    <property type="term" value="C:plasma membrane"/>
    <property type="evidence" value="ECO:0007669"/>
    <property type="project" value="TreeGrafter"/>
</dbReference>
<feature type="disulfide bond" evidence="13">
    <location>
        <begin position="134"/>
        <end position="146"/>
    </location>
</feature>
<dbReference type="InterPro" id="IPR002172">
    <property type="entry name" value="LDrepeatLR_classA_rpt"/>
</dbReference>
<evidence type="ECO:0000256" key="14">
    <source>
        <dbReference type="PROSITE-ProRule" id="PRU00460"/>
    </source>
</evidence>
<feature type="disulfide bond" evidence="14">
    <location>
        <begin position="947"/>
        <end position="956"/>
    </location>
</feature>
<organism evidence="19 20">
    <name type="scientific">Syphacia muris</name>
    <dbReference type="NCBI Taxonomy" id="451379"/>
    <lineage>
        <taxon>Eukaryota</taxon>
        <taxon>Metazoa</taxon>
        <taxon>Ecdysozoa</taxon>
        <taxon>Nematoda</taxon>
        <taxon>Chromadorea</taxon>
        <taxon>Rhabditida</taxon>
        <taxon>Spirurina</taxon>
        <taxon>Oxyuridomorpha</taxon>
        <taxon>Oxyuroidea</taxon>
        <taxon>Oxyuridae</taxon>
        <taxon>Syphacia</taxon>
    </lineage>
</organism>
<feature type="domain" description="Ig-like" evidence="17">
    <location>
        <begin position="1390"/>
        <end position="1472"/>
    </location>
</feature>
<keyword evidence="8 14" id="KW-1015">Disulfide bond</keyword>
<feature type="disulfide bond" evidence="13">
    <location>
        <begin position="193"/>
        <end position="208"/>
    </location>
</feature>
<dbReference type="InterPro" id="IPR013783">
    <property type="entry name" value="Ig-like_fold"/>
</dbReference>
<evidence type="ECO:0000256" key="2">
    <source>
        <dbReference type="ARBA" id="ARBA00004308"/>
    </source>
</evidence>
<dbReference type="PROSITE" id="PS50835">
    <property type="entry name" value="IG_LIKE"/>
    <property type="match status" value="12"/>
</dbReference>
<dbReference type="Pfam" id="PF00057">
    <property type="entry name" value="Ldl_recept_a"/>
    <property type="match status" value="3"/>
</dbReference>
<dbReference type="PROSITE" id="PS50027">
    <property type="entry name" value="EGF_LAM_2"/>
    <property type="match status" value="3"/>
</dbReference>
<dbReference type="Pfam" id="PF13895">
    <property type="entry name" value="Ig_2"/>
    <property type="match status" value="2"/>
</dbReference>
<dbReference type="GO" id="GO:0050808">
    <property type="term" value="P:synapse organization"/>
    <property type="evidence" value="ECO:0007669"/>
    <property type="project" value="TreeGrafter"/>
</dbReference>
<dbReference type="GO" id="GO:0007156">
    <property type="term" value="P:homophilic cell adhesion via plasma membrane adhesion molecules"/>
    <property type="evidence" value="ECO:0007669"/>
    <property type="project" value="TreeGrafter"/>
</dbReference>
<dbReference type="InterPro" id="IPR003598">
    <property type="entry name" value="Ig_sub2"/>
</dbReference>
<dbReference type="Gene3D" id="2.170.300.10">
    <property type="entry name" value="Tie2 ligand-binding domain superfamily"/>
    <property type="match status" value="2"/>
</dbReference>
<feature type="domain" description="Laminin EGF-like" evidence="16">
    <location>
        <begin position="928"/>
        <end position="977"/>
    </location>
</feature>
<dbReference type="Pfam" id="PF00052">
    <property type="entry name" value="Laminin_B"/>
    <property type="match status" value="2"/>
</dbReference>
<dbReference type="PROSITE" id="PS51115">
    <property type="entry name" value="LAMININ_IVA"/>
    <property type="match status" value="2"/>
</dbReference>
<dbReference type="InterPro" id="IPR002049">
    <property type="entry name" value="LE_dom"/>
</dbReference>
<comment type="subcellular location">
    <subcellularLocation>
        <location evidence="2">Endomembrane system</location>
    </subcellularLocation>
    <subcellularLocation>
        <location evidence="1">Membrane</location>
        <topology evidence="1">Single-pass membrane protein</topology>
    </subcellularLocation>
</comment>
<dbReference type="FunFam" id="4.10.400.10:FF:000045">
    <property type="entry name" value="Low-density lipoprotein receptor-related protein 2"/>
    <property type="match status" value="1"/>
</dbReference>
<feature type="domain" description="Ig-like" evidence="17">
    <location>
        <begin position="255"/>
        <end position="339"/>
    </location>
</feature>
<dbReference type="GO" id="GO:0008046">
    <property type="term" value="F:axon guidance receptor activity"/>
    <property type="evidence" value="ECO:0007669"/>
    <property type="project" value="TreeGrafter"/>
</dbReference>
<accession>A0A158R3R0</accession>
<feature type="domain" description="Ig-like" evidence="17">
    <location>
        <begin position="1933"/>
        <end position="2075"/>
    </location>
</feature>
<feature type="disulfide bond" evidence="13">
    <location>
        <begin position="141"/>
        <end position="159"/>
    </location>
</feature>
<keyword evidence="3 15" id="KW-0812">Transmembrane</keyword>
<keyword evidence="9" id="KW-0675">Receptor</keyword>
<proteinExistence type="predicted"/>
<evidence type="ECO:0000256" key="11">
    <source>
        <dbReference type="ARBA" id="ARBA00023292"/>
    </source>
</evidence>
<dbReference type="CDD" id="cd00096">
    <property type="entry name" value="Ig"/>
    <property type="match status" value="4"/>
</dbReference>
<evidence type="ECO:0000259" key="18">
    <source>
        <dbReference type="PROSITE" id="PS51115"/>
    </source>
</evidence>
<feature type="domain" description="Ig-like" evidence="17">
    <location>
        <begin position="1569"/>
        <end position="1636"/>
    </location>
</feature>
<dbReference type="PROSITE" id="PS50068">
    <property type="entry name" value="LDLRA_2"/>
    <property type="match status" value="3"/>
</dbReference>
<feature type="disulfide bond" evidence="14">
    <location>
        <begin position="1001"/>
        <end position="1010"/>
    </location>
</feature>
<dbReference type="Gene3D" id="4.10.400.10">
    <property type="entry name" value="Low-density Lipoprotein Receptor"/>
    <property type="match status" value="3"/>
</dbReference>
<evidence type="ECO:0000256" key="8">
    <source>
        <dbReference type="ARBA" id="ARBA00023157"/>
    </source>
</evidence>
<dbReference type="CDD" id="cd00055">
    <property type="entry name" value="EGF_Lam"/>
    <property type="match status" value="5"/>
</dbReference>
<evidence type="ECO:0000256" key="13">
    <source>
        <dbReference type="PROSITE-ProRule" id="PRU00124"/>
    </source>
</evidence>
<dbReference type="Pfam" id="PF24973">
    <property type="entry name" value="EGF_LMN_ATRN"/>
    <property type="match status" value="2"/>
</dbReference>
<name>A0A158R3R0_9BILA</name>
<dbReference type="InterPro" id="IPR000742">
    <property type="entry name" value="EGF"/>
</dbReference>
<dbReference type="WBParaSite" id="SMUV_0000004501-mRNA-1">
    <property type="protein sequence ID" value="SMUV_0000004501-mRNA-1"/>
    <property type="gene ID" value="SMUV_0000004501"/>
</dbReference>
<evidence type="ECO:0000256" key="12">
    <source>
        <dbReference type="ARBA" id="ARBA00023319"/>
    </source>
</evidence>
<feature type="domain" description="Ig-like" evidence="17">
    <location>
        <begin position="41"/>
        <end position="115"/>
    </location>
</feature>
<dbReference type="GO" id="GO:0005604">
    <property type="term" value="C:basement membrane"/>
    <property type="evidence" value="ECO:0007669"/>
    <property type="project" value="UniProtKB-ARBA"/>
</dbReference>
<dbReference type="Pfam" id="PF00053">
    <property type="entry name" value="EGF_laminin"/>
    <property type="match status" value="5"/>
</dbReference>
<keyword evidence="12" id="KW-0393">Immunoglobulin domain</keyword>
<keyword evidence="19" id="KW-1185">Reference proteome</keyword>
<dbReference type="GO" id="GO:0043025">
    <property type="term" value="C:neuronal cell body"/>
    <property type="evidence" value="ECO:0007669"/>
    <property type="project" value="TreeGrafter"/>
</dbReference>
<feature type="disulfide bond" evidence="13">
    <location>
        <begin position="181"/>
        <end position="199"/>
    </location>
</feature>
<dbReference type="SUPFAM" id="SSF57424">
    <property type="entry name" value="LDL receptor-like module"/>
    <property type="match status" value="3"/>
</dbReference>
<feature type="domain" description="Ig-like" evidence="17">
    <location>
        <begin position="1299"/>
        <end position="1381"/>
    </location>
</feature>
<evidence type="ECO:0000313" key="19">
    <source>
        <dbReference type="Proteomes" id="UP000046393"/>
    </source>
</evidence>
<dbReference type="Gene3D" id="2.60.40.10">
    <property type="entry name" value="Immunoglobulins"/>
    <property type="match status" value="11"/>
</dbReference>
<dbReference type="InterPro" id="IPR050958">
    <property type="entry name" value="Cell_Adh-Cytoskel_Orgn"/>
</dbReference>
<dbReference type="GO" id="GO:0030424">
    <property type="term" value="C:axon"/>
    <property type="evidence" value="ECO:0007669"/>
    <property type="project" value="TreeGrafter"/>
</dbReference>
<dbReference type="InterPro" id="IPR023415">
    <property type="entry name" value="LDLR_class-A_CS"/>
</dbReference>
<feature type="domain" description="Ig-like" evidence="17">
    <location>
        <begin position="1212"/>
        <end position="1290"/>
    </location>
</feature>
<dbReference type="PROSITE" id="PS01248">
    <property type="entry name" value="EGF_LAM_1"/>
    <property type="match status" value="4"/>
</dbReference>
<feature type="disulfide bond" evidence="13">
    <location>
        <begin position="153"/>
        <end position="168"/>
    </location>
</feature>
<feature type="disulfide bond" evidence="13">
    <location>
        <begin position="237"/>
        <end position="252"/>
    </location>
</feature>
<evidence type="ECO:0000256" key="7">
    <source>
        <dbReference type="ARBA" id="ARBA00023136"/>
    </source>
</evidence>
<protein>
    <submittedName>
        <fullName evidence="20">Basement membrane proteoglycan</fullName>
    </submittedName>
</protein>
<feature type="domain" description="Ig-like" evidence="17">
    <location>
        <begin position="1653"/>
        <end position="1738"/>
    </location>
</feature>
<dbReference type="PANTHER" id="PTHR45080">
    <property type="entry name" value="CONTACTIN 5"/>
    <property type="match status" value="1"/>
</dbReference>
<feature type="transmembrane region" description="Helical" evidence="15">
    <location>
        <begin position="12"/>
        <end position="32"/>
    </location>
</feature>
<dbReference type="InterPro" id="IPR013098">
    <property type="entry name" value="Ig_I-set"/>
</dbReference>